<dbReference type="Proteomes" id="UP000295075">
    <property type="component" value="Unassembled WGS sequence"/>
</dbReference>
<feature type="domain" description="Phage tail lysozyme" evidence="3">
    <location>
        <begin position="322"/>
        <end position="479"/>
    </location>
</feature>
<organism evidence="4 5">
    <name type="scientific">Kribbella albertanoniae</name>
    <dbReference type="NCBI Taxonomy" id="1266829"/>
    <lineage>
        <taxon>Bacteria</taxon>
        <taxon>Bacillati</taxon>
        <taxon>Actinomycetota</taxon>
        <taxon>Actinomycetes</taxon>
        <taxon>Propionibacteriales</taxon>
        <taxon>Kribbellaceae</taxon>
        <taxon>Kribbella</taxon>
    </lineage>
</organism>
<keyword evidence="2" id="KW-1133">Transmembrane helix</keyword>
<accession>A0A4R4QJJ6</accession>
<feature type="compositionally biased region" description="Low complexity" evidence="1">
    <location>
        <begin position="42"/>
        <end position="56"/>
    </location>
</feature>
<keyword evidence="2" id="KW-0812">Transmembrane</keyword>
<gene>
    <name evidence="4" type="ORF">E1261_00680</name>
</gene>
<sequence length="684" mass="70316">MEDDTSQTHDATTNAGTSEQPTAGATGGPKGGKTPARGDFKGAMAGAAADAAVDQAVGDRLSDGKKRLLTAGARGAAEGAMQGGAAGAGVGAAKETGLAALRQTSEGNKHAPTPEPDDRNHAGPTVDPDNQDLHPKLGTGGTSYRRDQASGDEPETTAGNGPGHPNSGGRNKKVALATAASATPPAGLLALLILFLNWLKSFFFAMLAQALSFLQMMLQWIVGAGSAMWNAATKPFMAAGAAVAKVVAAISGGSAVISTTVAAAGLAAVSGLGVLALIGGLLSVVSTTFTVHDDPIATDCSARGDSVVPVGSNDPVDTNADKNAQAVYSVLKTWGMPEVNIAGILGNWTQESGIDPTSVQNFPTGTYAMTDQKKTAALNTDNGIGLGQWTFGRNTLLRNYAGAKGSDWWNLGLQLRFMADLNGGDNPSDVRVFKGMLTTPQGTPAQAATYFHENWERSADGPAGIAARGQKAEMWFAKMSGWTVDKGLVRTTVGDFLNEGGTIVNLLLEGGHCNAPGNDGAVSPKSGGMTNEEAQALISLFNQEGDKFLDSRYGDQGGPGSCGSNHAMNCTSFSTYFVNKYTSFQAYPPGDGIRTAYSIAEQTGKKMQASPVPYSVGSGPSSTGWGHTLVVLGVDGDKVILGEAGYCAYMGRVRVDSAAAMAAEGWMFVDVSDLMLPADQVKKS</sequence>
<keyword evidence="2" id="KW-0472">Membrane</keyword>
<dbReference type="EMBL" id="SMKA01000001">
    <property type="protein sequence ID" value="TDC35874.1"/>
    <property type="molecule type" value="Genomic_DNA"/>
</dbReference>
<dbReference type="AlphaFoldDB" id="A0A4R4QJJ6"/>
<dbReference type="Pfam" id="PF18013">
    <property type="entry name" value="Phage_lysozyme2"/>
    <property type="match status" value="1"/>
</dbReference>
<evidence type="ECO:0000313" key="5">
    <source>
        <dbReference type="Proteomes" id="UP000295075"/>
    </source>
</evidence>
<keyword evidence="5" id="KW-1185">Reference proteome</keyword>
<feature type="compositionally biased region" description="Polar residues" evidence="1">
    <location>
        <begin position="8"/>
        <end position="20"/>
    </location>
</feature>
<dbReference type="InterPro" id="IPR041219">
    <property type="entry name" value="Phage_lysozyme2"/>
</dbReference>
<feature type="transmembrane region" description="Helical" evidence="2">
    <location>
        <begin position="263"/>
        <end position="285"/>
    </location>
</feature>
<feature type="region of interest" description="Disordered" evidence="1">
    <location>
        <begin position="105"/>
        <end position="171"/>
    </location>
</feature>
<evidence type="ECO:0000256" key="2">
    <source>
        <dbReference type="SAM" id="Phobius"/>
    </source>
</evidence>
<feature type="transmembrane region" description="Helical" evidence="2">
    <location>
        <begin position="174"/>
        <end position="196"/>
    </location>
</feature>
<evidence type="ECO:0000256" key="1">
    <source>
        <dbReference type="SAM" id="MobiDB-lite"/>
    </source>
</evidence>
<feature type="transmembrane region" description="Helical" evidence="2">
    <location>
        <begin position="236"/>
        <end position="257"/>
    </location>
</feature>
<dbReference type="RefSeq" id="WP_132400034.1">
    <property type="nucleotide sequence ID" value="NZ_SMKA01000001.1"/>
</dbReference>
<proteinExistence type="predicted"/>
<dbReference type="Gene3D" id="1.10.530.10">
    <property type="match status" value="1"/>
</dbReference>
<dbReference type="OrthoDB" id="9805070at2"/>
<feature type="region of interest" description="Disordered" evidence="1">
    <location>
        <begin position="1"/>
        <end position="56"/>
    </location>
</feature>
<evidence type="ECO:0000259" key="3">
    <source>
        <dbReference type="Pfam" id="PF18013"/>
    </source>
</evidence>
<feature type="transmembrane region" description="Helical" evidence="2">
    <location>
        <begin position="202"/>
        <end position="224"/>
    </location>
</feature>
<name>A0A4R4QJJ6_9ACTN</name>
<comment type="caution">
    <text evidence="4">The sequence shown here is derived from an EMBL/GenBank/DDBJ whole genome shotgun (WGS) entry which is preliminary data.</text>
</comment>
<protein>
    <recommendedName>
        <fullName evidence="3">Phage tail lysozyme domain-containing protein</fullName>
    </recommendedName>
</protein>
<reference evidence="4 5" key="1">
    <citation type="submission" date="2019-03" db="EMBL/GenBank/DDBJ databases">
        <title>Draft genome sequences of novel Actinobacteria.</title>
        <authorList>
            <person name="Sahin N."/>
            <person name="Ay H."/>
            <person name="Saygin H."/>
        </authorList>
    </citation>
    <scope>NUCLEOTIDE SEQUENCE [LARGE SCALE GENOMIC DNA]</scope>
    <source>
        <strain evidence="4 5">JCM 30547</strain>
    </source>
</reference>
<evidence type="ECO:0000313" key="4">
    <source>
        <dbReference type="EMBL" id="TDC35874.1"/>
    </source>
</evidence>